<dbReference type="PANTHER" id="PTHR32278:SF111">
    <property type="entry name" value="F-BOX PROTEIN PP2-B12-RELATED"/>
    <property type="match status" value="1"/>
</dbReference>
<dbReference type="SUPFAM" id="SSF81383">
    <property type="entry name" value="F-box domain"/>
    <property type="match status" value="1"/>
</dbReference>
<dbReference type="AlphaFoldDB" id="A0AAV8SLD8"/>
<dbReference type="Gene3D" id="1.20.1280.50">
    <property type="match status" value="1"/>
</dbReference>
<dbReference type="PANTHER" id="PTHR32278">
    <property type="entry name" value="F-BOX DOMAIN-CONTAINING PROTEIN"/>
    <property type="match status" value="1"/>
</dbReference>
<dbReference type="SMART" id="SM00256">
    <property type="entry name" value="FBOX"/>
    <property type="match status" value="1"/>
</dbReference>
<accession>A0AAV8SLD8</accession>
<dbReference type="PROSITE" id="PS50181">
    <property type="entry name" value="FBOX"/>
    <property type="match status" value="1"/>
</dbReference>
<proteinExistence type="predicted"/>
<dbReference type="Pfam" id="PF00646">
    <property type="entry name" value="F-box"/>
    <property type="match status" value="1"/>
</dbReference>
<evidence type="ECO:0000259" key="1">
    <source>
        <dbReference type="PROSITE" id="PS50181"/>
    </source>
</evidence>
<organism evidence="2 3">
    <name type="scientific">Erythroxylum novogranatense</name>
    <dbReference type="NCBI Taxonomy" id="1862640"/>
    <lineage>
        <taxon>Eukaryota</taxon>
        <taxon>Viridiplantae</taxon>
        <taxon>Streptophyta</taxon>
        <taxon>Embryophyta</taxon>
        <taxon>Tracheophyta</taxon>
        <taxon>Spermatophyta</taxon>
        <taxon>Magnoliopsida</taxon>
        <taxon>eudicotyledons</taxon>
        <taxon>Gunneridae</taxon>
        <taxon>Pentapetalae</taxon>
        <taxon>rosids</taxon>
        <taxon>fabids</taxon>
        <taxon>Malpighiales</taxon>
        <taxon>Erythroxylaceae</taxon>
        <taxon>Erythroxylum</taxon>
    </lineage>
</organism>
<feature type="domain" description="F-box" evidence="1">
    <location>
        <begin position="5"/>
        <end position="51"/>
    </location>
</feature>
<keyword evidence="3" id="KW-1185">Reference proteome</keyword>
<dbReference type="Proteomes" id="UP001159364">
    <property type="component" value="Linkage Group LG10"/>
</dbReference>
<dbReference type="EMBL" id="JAIWQS010000010">
    <property type="protein sequence ID" value="KAJ8753013.1"/>
    <property type="molecule type" value="Genomic_DNA"/>
</dbReference>
<dbReference type="CDD" id="cd22162">
    <property type="entry name" value="F-box_AtSKIP3-like"/>
    <property type="match status" value="1"/>
</dbReference>
<evidence type="ECO:0000313" key="3">
    <source>
        <dbReference type="Proteomes" id="UP001159364"/>
    </source>
</evidence>
<sequence length="301" mass="33784">MGSRGLDLSALPEDCIENVLSLSGPRDTCRLSVISSLFRSAAESDAVWQKYLPPDYRSIIARSADPSILTRFSSLKDLYFSLCDNPILIDDAKLSFWLDKSTGKKCYMLSARNLVIVWGDTPRYWKWTSEPECRFGEVAELIQVCWLEIRGKISASLLSPATFYSAYLVFKSPTETYGFDYSPLDVSMGLAGAESPRRSVYLDSGRGRRRGYQTGRRRIGLVSRMFMSGMHAPGPVVESDGPYPRERKDGWFEIELGEFFNNEGEEGEIEMSVYEIKGGNWKGGLIVQGIEIRPKDKKGGS</sequence>
<dbReference type="Pfam" id="PF14299">
    <property type="entry name" value="PP2"/>
    <property type="match status" value="1"/>
</dbReference>
<evidence type="ECO:0000313" key="2">
    <source>
        <dbReference type="EMBL" id="KAJ8753013.1"/>
    </source>
</evidence>
<dbReference type="InterPro" id="IPR036047">
    <property type="entry name" value="F-box-like_dom_sf"/>
</dbReference>
<dbReference type="InterPro" id="IPR001810">
    <property type="entry name" value="F-box_dom"/>
</dbReference>
<reference evidence="2 3" key="1">
    <citation type="submission" date="2021-09" db="EMBL/GenBank/DDBJ databases">
        <title>Genomic insights and catalytic innovation underlie evolution of tropane alkaloids biosynthesis.</title>
        <authorList>
            <person name="Wang Y.-J."/>
            <person name="Tian T."/>
            <person name="Huang J.-P."/>
            <person name="Huang S.-X."/>
        </authorList>
    </citation>
    <scope>NUCLEOTIDE SEQUENCE [LARGE SCALE GENOMIC DNA]</scope>
    <source>
        <strain evidence="2">KIB-2018</strain>
        <tissue evidence="2">Leaf</tissue>
    </source>
</reference>
<protein>
    <recommendedName>
        <fullName evidence="1">F-box domain-containing protein</fullName>
    </recommendedName>
</protein>
<gene>
    <name evidence="2" type="ORF">K2173_008800</name>
</gene>
<name>A0AAV8SLD8_9ROSI</name>
<dbReference type="InterPro" id="IPR025886">
    <property type="entry name" value="PP2-like"/>
</dbReference>
<comment type="caution">
    <text evidence="2">The sequence shown here is derived from an EMBL/GenBank/DDBJ whole genome shotgun (WGS) entry which is preliminary data.</text>
</comment>